<protein>
    <submittedName>
        <fullName evidence="2">Uncharacterized protein</fullName>
    </submittedName>
</protein>
<dbReference type="EMBL" id="JAWDGP010004984">
    <property type="protein sequence ID" value="KAK3760443.1"/>
    <property type="molecule type" value="Genomic_DNA"/>
</dbReference>
<accession>A0AAE0Z0B0</accession>
<feature type="region of interest" description="Disordered" evidence="1">
    <location>
        <begin position="54"/>
        <end position="82"/>
    </location>
</feature>
<evidence type="ECO:0000256" key="1">
    <source>
        <dbReference type="SAM" id="MobiDB-lite"/>
    </source>
</evidence>
<dbReference type="Proteomes" id="UP001283361">
    <property type="component" value="Unassembled WGS sequence"/>
</dbReference>
<reference evidence="2" key="1">
    <citation type="journal article" date="2023" name="G3 (Bethesda)">
        <title>A reference genome for the long-term kleptoplast-retaining sea slug Elysia crispata morphotype clarki.</title>
        <authorList>
            <person name="Eastman K.E."/>
            <person name="Pendleton A.L."/>
            <person name="Shaikh M.A."/>
            <person name="Suttiyut T."/>
            <person name="Ogas R."/>
            <person name="Tomko P."/>
            <person name="Gavelis G."/>
            <person name="Widhalm J.R."/>
            <person name="Wisecaver J.H."/>
        </authorList>
    </citation>
    <scope>NUCLEOTIDE SEQUENCE</scope>
    <source>
        <strain evidence="2">ECLA1</strain>
    </source>
</reference>
<feature type="compositionally biased region" description="Basic and acidic residues" evidence="1">
    <location>
        <begin position="62"/>
        <end position="71"/>
    </location>
</feature>
<evidence type="ECO:0000313" key="2">
    <source>
        <dbReference type="EMBL" id="KAK3760443.1"/>
    </source>
</evidence>
<proteinExistence type="predicted"/>
<comment type="caution">
    <text evidence="2">The sequence shown here is derived from an EMBL/GenBank/DDBJ whole genome shotgun (WGS) entry which is preliminary data.</text>
</comment>
<evidence type="ECO:0000313" key="3">
    <source>
        <dbReference type="Proteomes" id="UP001283361"/>
    </source>
</evidence>
<keyword evidence="3" id="KW-1185">Reference proteome</keyword>
<dbReference type="AlphaFoldDB" id="A0AAE0Z0B0"/>
<name>A0AAE0Z0B0_9GAST</name>
<organism evidence="2 3">
    <name type="scientific">Elysia crispata</name>
    <name type="common">lettuce slug</name>
    <dbReference type="NCBI Taxonomy" id="231223"/>
    <lineage>
        <taxon>Eukaryota</taxon>
        <taxon>Metazoa</taxon>
        <taxon>Spiralia</taxon>
        <taxon>Lophotrochozoa</taxon>
        <taxon>Mollusca</taxon>
        <taxon>Gastropoda</taxon>
        <taxon>Heterobranchia</taxon>
        <taxon>Euthyneura</taxon>
        <taxon>Panpulmonata</taxon>
        <taxon>Sacoglossa</taxon>
        <taxon>Placobranchoidea</taxon>
        <taxon>Plakobranchidae</taxon>
        <taxon>Elysia</taxon>
    </lineage>
</organism>
<gene>
    <name evidence="2" type="ORF">RRG08_065169</name>
</gene>
<sequence length="82" mass="9420">MDVPFLKIPGPMEEMTSCKASLSKCKLLISTACIYTGYLNARFDKSARHNTQLYNLRRSSRQYKDKQDGKMRKGTQVGERDL</sequence>